<dbReference type="AlphaFoldDB" id="A0A5R9ECE4"/>
<dbReference type="OrthoDB" id="3577809at2"/>
<evidence type="ECO:0000313" key="1">
    <source>
        <dbReference type="EMBL" id="TLQ45744.1"/>
    </source>
</evidence>
<dbReference type="RefSeq" id="WP_138055073.1">
    <property type="nucleotide sequence ID" value="NZ_VAWE01000001.1"/>
</dbReference>
<organism evidence="1 2">
    <name type="scientific">Streptomyces marianii</name>
    <dbReference type="NCBI Taxonomy" id="1817406"/>
    <lineage>
        <taxon>Bacteria</taxon>
        <taxon>Bacillati</taxon>
        <taxon>Actinomycetota</taxon>
        <taxon>Actinomycetes</taxon>
        <taxon>Kitasatosporales</taxon>
        <taxon>Streptomycetaceae</taxon>
        <taxon>Streptomyces</taxon>
    </lineage>
</organism>
<gene>
    <name evidence="1" type="ORF">FEF34_24580</name>
</gene>
<protein>
    <submittedName>
        <fullName evidence="1">Uncharacterized protein</fullName>
    </submittedName>
</protein>
<comment type="caution">
    <text evidence="1">The sequence shown here is derived from an EMBL/GenBank/DDBJ whole genome shotgun (WGS) entry which is preliminary data.</text>
</comment>
<dbReference type="Proteomes" id="UP000305921">
    <property type="component" value="Unassembled WGS sequence"/>
</dbReference>
<sequence length="69" mass="7512">MSRTIRMLGTNSKTGECPTLYEDVETGEILVQGYTVTDPDVLAQMANVLPGESLVVIDRALLVNFAPKE</sequence>
<dbReference type="EMBL" id="VAWE01000001">
    <property type="protein sequence ID" value="TLQ45744.1"/>
    <property type="molecule type" value="Genomic_DNA"/>
</dbReference>
<evidence type="ECO:0000313" key="2">
    <source>
        <dbReference type="Proteomes" id="UP000305921"/>
    </source>
</evidence>
<reference evidence="1 2" key="1">
    <citation type="submission" date="2019-05" db="EMBL/GenBank/DDBJ databases">
        <title>Streptomyces marianii sp. nov., a novel marine actinomycete from southern coast of India.</title>
        <authorList>
            <person name="Iniyan A.M."/>
            <person name="Wink J."/>
            <person name="Ramprasad E."/>
            <person name="Ramana C.V."/>
            <person name="Bunk B."/>
            <person name="Sproer C."/>
            <person name="Joseph F.-J.R.S."/>
            <person name="Vincent S.G.P."/>
        </authorList>
    </citation>
    <scope>NUCLEOTIDE SEQUENCE [LARGE SCALE GENOMIC DNA]</scope>
    <source>
        <strain evidence="1 2">ICN19</strain>
    </source>
</reference>
<proteinExistence type="predicted"/>
<name>A0A5R9ECE4_9ACTN</name>
<keyword evidence="2" id="KW-1185">Reference proteome</keyword>
<accession>A0A5R9ECE4</accession>